<dbReference type="GO" id="GO:0061631">
    <property type="term" value="F:ubiquitin conjugating enzyme activity"/>
    <property type="evidence" value="ECO:0007669"/>
    <property type="project" value="UniProtKB-EC"/>
</dbReference>
<evidence type="ECO:0000256" key="10">
    <source>
        <dbReference type="ARBA" id="ARBA00022840"/>
    </source>
</evidence>
<dbReference type="GO" id="GO:0003723">
    <property type="term" value="F:RNA binding"/>
    <property type="evidence" value="ECO:0007669"/>
    <property type="project" value="UniProtKB-KW"/>
</dbReference>
<keyword evidence="7" id="KW-0747">Spliceosome</keyword>
<dbReference type="Gene3D" id="3.30.1330.30">
    <property type="match status" value="1"/>
</dbReference>
<dbReference type="InterPro" id="IPR035969">
    <property type="entry name" value="Rab-GAP_TBC_sf"/>
</dbReference>
<evidence type="ECO:0000256" key="1">
    <source>
        <dbReference type="ARBA" id="ARBA00004604"/>
    </source>
</evidence>
<feature type="domain" description="Rab-GAP TBC" evidence="18">
    <location>
        <begin position="171"/>
        <end position="397"/>
    </location>
</feature>
<feature type="domain" description="UBC core" evidence="19">
    <location>
        <begin position="755"/>
        <end position="901"/>
    </location>
</feature>
<comment type="function">
    <text evidence="15">May act as a GTPase-activating protein for Rab family protein(s).</text>
</comment>
<dbReference type="GO" id="GO:0042254">
    <property type="term" value="P:ribosome biogenesis"/>
    <property type="evidence" value="ECO:0007669"/>
    <property type="project" value="InterPro"/>
</dbReference>
<keyword evidence="8" id="KW-0547">Nucleotide-binding</keyword>
<dbReference type="GO" id="GO:0005524">
    <property type="term" value="F:ATP binding"/>
    <property type="evidence" value="ECO:0007669"/>
    <property type="project" value="UniProtKB-KW"/>
</dbReference>
<dbReference type="SUPFAM" id="SSF47923">
    <property type="entry name" value="Ypt/Rab-GAP domain of gyp1p"/>
    <property type="match status" value="2"/>
</dbReference>
<keyword evidence="9" id="KW-0833">Ubl conjugation pathway</keyword>
<dbReference type="Gene3D" id="1.20.1280.50">
    <property type="match status" value="1"/>
</dbReference>
<dbReference type="Pfam" id="PF12937">
    <property type="entry name" value="F-box-like"/>
    <property type="match status" value="1"/>
</dbReference>
<dbReference type="GO" id="GO:0005730">
    <property type="term" value="C:nucleolus"/>
    <property type="evidence" value="ECO:0007669"/>
    <property type="project" value="UniProtKB-SubCell"/>
</dbReference>
<evidence type="ECO:0000256" key="6">
    <source>
        <dbReference type="ARBA" id="ARBA00022679"/>
    </source>
</evidence>
<dbReference type="SUPFAM" id="SSF81383">
    <property type="entry name" value="F-box domain"/>
    <property type="match status" value="1"/>
</dbReference>
<dbReference type="FunFam" id="1.10.8.270:FF:000004">
    <property type="entry name" value="TBC1 domain family, member 22B"/>
    <property type="match status" value="1"/>
</dbReference>
<accession>A0AAW2HP53</accession>
<dbReference type="SUPFAM" id="SSF55315">
    <property type="entry name" value="L30e-like"/>
    <property type="match status" value="1"/>
</dbReference>
<sequence length="907" mass="104292">MQNSKLSDNEAKVSFWKKNSKAVPGRPSPKKEYPNRTTTTSFQEFDNSVSDAWSIGDNEDDSDLLAISDVTISKKVAKSAALSVINNHHISKLNDSLSEERKTEAIQRLALHKVPCENNPLRHQSKKTVQDINVTSKESEESELIKIGKFSPLLNSPILNLDGLRSLSWSGIPPRLRSISWKLLAGYLPANLERREVVLQRKRQDYWSLVNQYYHTDCDETYQDIYHQIHIDIPRMSPEINLFQQEGVQQMFERILFIWAIRHPASGYVQGINDLVTPFFIVFLQDVLPENENLNTIVFTNLSKESRDIVEADSFWCLSKFLDGIQDNYIFAQLGIQQKVNQLKELIQRIDLPLHKHLQHHGVDYLQFSFRWINNLLTREIPLKCTIRLWDTYLAEADGLAAFQLYVCAAFLIQWRKEILNQKDFQSLMLLLQRVPTDKWTESETEEVNPKAYPLAGKQLNSSILQLVQQAFNYNQLKRGANEATKTLNRGMAEFIVMAADAEPLEILLHLPILCEDKNVPYVFVTSKQALGICSVLNESLDFRQSFCFICNGYYGPCFEEPICATCHAFVFPDELSCMHLDMPIFTEKTDDGDSGNDEPTDLFYAPERGDNKSNVPPYLKHNLPQRANSPPQRVDILAERINLLSNPRQPDELTPFVVECLPPEVLLAVFSYLDDMSLWSVGNVCKRWRHLLATHVSEDTWREYTNKRWPLFKPLVAINNWFKVYSKLMESSLCRTCLQNMCNQSDPTGAENPWRRSRLRNELRSIQKDPPEGIQIAPLDLWCCHLQATITGPVGSPFEGGLFYLYLQVPYGYPMCPPIVRFLTKIFHPNVSRHGDVGIDSIQHNWSLALTISKVLISIQSLLTDPYCHVCMEPDIGSLYLKDKHTYENIARAWTWKYAMHDVLLS</sequence>
<dbReference type="InterPro" id="IPR018492">
    <property type="entry name" value="Ribosomal_eL8/Nhp2"/>
</dbReference>
<keyword evidence="4" id="KW-0343">GTPase activation</keyword>
<evidence type="ECO:0000256" key="11">
    <source>
        <dbReference type="ARBA" id="ARBA00022884"/>
    </source>
</evidence>
<comment type="subcellular location">
    <subcellularLocation>
        <location evidence="1">Nucleus</location>
        <location evidence="1">Nucleolus</location>
    </subcellularLocation>
</comment>
<evidence type="ECO:0000256" key="5">
    <source>
        <dbReference type="ARBA" id="ARBA00022664"/>
    </source>
</evidence>
<evidence type="ECO:0000256" key="14">
    <source>
        <dbReference type="ARBA" id="ARBA00023274"/>
    </source>
</evidence>
<evidence type="ECO:0000256" key="9">
    <source>
        <dbReference type="ARBA" id="ARBA00022786"/>
    </source>
</evidence>
<evidence type="ECO:0000256" key="4">
    <source>
        <dbReference type="ARBA" id="ARBA00022468"/>
    </source>
</evidence>
<dbReference type="Pfam" id="PF00179">
    <property type="entry name" value="UQ_con"/>
    <property type="match status" value="1"/>
</dbReference>
<dbReference type="InterPro" id="IPR029064">
    <property type="entry name" value="Ribosomal_eL30-like_sf"/>
</dbReference>
<dbReference type="Gene3D" id="1.10.8.270">
    <property type="entry name" value="putative rabgap domain of human tbc1 domain family member 14 like domains"/>
    <property type="match status" value="1"/>
</dbReference>
<evidence type="ECO:0000256" key="13">
    <source>
        <dbReference type="ARBA" id="ARBA00023242"/>
    </source>
</evidence>
<feature type="region of interest" description="Disordered" evidence="17">
    <location>
        <begin position="1"/>
        <end position="41"/>
    </location>
</feature>
<comment type="caution">
    <text evidence="21">The sequence shown here is derived from an EMBL/GenBank/DDBJ whole genome shotgun (WGS) entry which is preliminary data.</text>
</comment>
<dbReference type="Pfam" id="PF01248">
    <property type="entry name" value="Ribosomal_L7Ae"/>
    <property type="match status" value="1"/>
</dbReference>
<dbReference type="Gene3D" id="3.10.110.10">
    <property type="entry name" value="Ubiquitin Conjugating Enzyme"/>
    <property type="match status" value="1"/>
</dbReference>
<dbReference type="InterPro" id="IPR000195">
    <property type="entry name" value="Rab-GAP-TBC_dom"/>
</dbReference>
<keyword evidence="11" id="KW-0694">RNA-binding</keyword>
<dbReference type="SUPFAM" id="SSF54495">
    <property type="entry name" value="UBC-like"/>
    <property type="match status" value="1"/>
</dbReference>
<dbReference type="GO" id="GO:0071889">
    <property type="term" value="F:14-3-3 protein binding"/>
    <property type="evidence" value="ECO:0007669"/>
    <property type="project" value="UniProtKB-ARBA"/>
</dbReference>
<evidence type="ECO:0000256" key="2">
    <source>
        <dbReference type="ARBA" id="ARBA00007337"/>
    </source>
</evidence>
<evidence type="ECO:0000256" key="15">
    <source>
        <dbReference type="ARBA" id="ARBA00043879"/>
    </source>
</evidence>
<protein>
    <recommendedName>
        <fullName evidence="3">E2 ubiquitin-conjugating enzyme</fullName>
        <ecNumber evidence="3">2.3.2.23</ecNumber>
    </recommendedName>
</protein>
<gene>
    <name evidence="21" type="ORF">PYX00_008397</name>
</gene>
<keyword evidence="14" id="KW-0687">Ribonucleoprotein</keyword>
<evidence type="ECO:0000259" key="19">
    <source>
        <dbReference type="PROSITE" id="PS50127"/>
    </source>
</evidence>
<dbReference type="InterPro" id="IPR000608">
    <property type="entry name" value="UBC"/>
</dbReference>
<dbReference type="PROSITE" id="PS01082">
    <property type="entry name" value="RIBOSOMAL_L7AE"/>
    <property type="match status" value="1"/>
</dbReference>
<dbReference type="AlphaFoldDB" id="A0AAW2HP53"/>
<keyword evidence="5" id="KW-0507">mRNA processing</keyword>
<dbReference type="CDD" id="cd23826">
    <property type="entry name" value="UEV_Morgue-like"/>
    <property type="match status" value="1"/>
</dbReference>
<dbReference type="Gene3D" id="1.10.472.80">
    <property type="entry name" value="Ypt/Rab-GAP domain of gyp1p, domain 3"/>
    <property type="match status" value="1"/>
</dbReference>
<evidence type="ECO:0000256" key="16">
    <source>
        <dbReference type="ARBA" id="ARBA00055156"/>
    </source>
</evidence>
<dbReference type="FunFam" id="3.10.110.10:FF:000060">
    <property type="entry name" value="Ubiquitin conjugating enzyme (UbcB)"/>
    <property type="match status" value="1"/>
</dbReference>
<dbReference type="InterPro" id="IPR002415">
    <property type="entry name" value="H/ACA_rnp_Nhp2-like"/>
</dbReference>
<dbReference type="PROSITE" id="PS50181">
    <property type="entry name" value="FBOX"/>
    <property type="match status" value="1"/>
</dbReference>
<dbReference type="InterPro" id="IPR004038">
    <property type="entry name" value="Ribosomal_eL8/eL30/eS12/Gad45"/>
</dbReference>
<proteinExistence type="inferred from homology"/>
<dbReference type="GO" id="GO:0005096">
    <property type="term" value="F:GTPase activator activity"/>
    <property type="evidence" value="ECO:0007669"/>
    <property type="project" value="UniProtKB-KW"/>
</dbReference>
<comment type="similarity">
    <text evidence="2">Belongs to the eukaryotic ribosomal protein eL8 family.</text>
</comment>
<dbReference type="PROSITE" id="PS50127">
    <property type="entry name" value="UBC_2"/>
    <property type="match status" value="1"/>
</dbReference>
<feature type="domain" description="F-box" evidence="20">
    <location>
        <begin position="656"/>
        <end position="705"/>
    </location>
</feature>
<dbReference type="PRINTS" id="PR00883">
    <property type="entry name" value="NUCLEARHMG"/>
</dbReference>
<keyword evidence="12" id="KW-0508">mRNA splicing</keyword>
<dbReference type="SMART" id="SM00164">
    <property type="entry name" value="TBC"/>
    <property type="match status" value="1"/>
</dbReference>
<dbReference type="EMBL" id="JARGDH010000004">
    <property type="protein sequence ID" value="KAL0271241.1"/>
    <property type="molecule type" value="Genomic_DNA"/>
</dbReference>
<comment type="function">
    <text evidence="16">Binds to the 5'-stem-loop of U4 snRNA and may play a role in the late stage of spliceosome assembly. The protein undergoes a conformational change upon RNA-binding.</text>
</comment>
<dbReference type="InterPro" id="IPR036047">
    <property type="entry name" value="F-box-like_dom_sf"/>
</dbReference>
<keyword evidence="6" id="KW-0808">Transferase</keyword>
<dbReference type="InterPro" id="IPR004037">
    <property type="entry name" value="Ribosomal_eL8-like_CS"/>
</dbReference>
<evidence type="ECO:0000256" key="12">
    <source>
        <dbReference type="ARBA" id="ARBA00023187"/>
    </source>
</evidence>
<organism evidence="21">
    <name type="scientific">Menopon gallinae</name>
    <name type="common">poultry shaft louse</name>
    <dbReference type="NCBI Taxonomy" id="328185"/>
    <lineage>
        <taxon>Eukaryota</taxon>
        <taxon>Metazoa</taxon>
        <taxon>Ecdysozoa</taxon>
        <taxon>Arthropoda</taxon>
        <taxon>Hexapoda</taxon>
        <taxon>Insecta</taxon>
        <taxon>Pterygota</taxon>
        <taxon>Neoptera</taxon>
        <taxon>Paraneoptera</taxon>
        <taxon>Psocodea</taxon>
        <taxon>Troctomorpha</taxon>
        <taxon>Phthiraptera</taxon>
        <taxon>Amblycera</taxon>
        <taxon>Menoponidae</taxon>
        <taxon>Menopon</taxon>
    </lineage>
</organism>
<dbReference type="SMART" id="SM00212">
    <property type="entry name" value="UBCc"/>
    <property type="match status" value="1"/>
</dbReference>
<dbReference type="CDD" id="cd09917">
    <property type="entry name" value="F-box_SF"/>
    <property type="match status" value="1"/>
</dbReference>
<dbReference type="PROSITE" id="PS50086">
    <property type="entry name" value="TBC_RABGAP"/>
    <property type="match status" value="1"/>
</dbReference>
<dbReference type="Pfam" id="PF00566">
    <property type="entry name" value="RabGAP-TBC"/>
    <property type="match status" value="1"/>
</dbReference>
<dbReference type="GO" id="GO:0006397">
    <property type="term" value="P:mRNA processing"/>
    <property type="evidence" value="ECO:0007669"/>
    <property type="project" value="UniProtKB-KW"/>
</dbReference>
<evidence type="ECO:0000256" key="17">
    <source>
        <dbReference type="SAM" id="MobiDB-lite"/>
    </source>
</evidence>
<evidence type="ECO:0000256" key="8">
    <source>
        <dbReference type="ARBA" id="ARBA00022741"/>
    </source>
</evidence>
<evidence type="ECO:0000259" key="20">
    <source>
        <dbReference type="PROSITE" id="PS50181"/>
    </source>
</evidence>
<reference evidence="21" key="1">
    <citation type="journal article" date="2024" name="Gigascience">
        <title>Chromosome-level genome of the poultry shaft louse Menopon gallinae provides insight into the host-switching and adaptive evolution of parasitic lice.</title>
        <authorList>
            <person name="Xu Y."/>
            <person name="Ma L."/>
            <person name="Liu S."/>
            <person name="Liang Y."/>
            <person name="Liu Q."/>
            <person name="He Z."/>
            <person name="Tian L."/>
            <person name="Duan Y."/>
            <person name="Cai W."/>
            <person name="Li H."/>
            <person name="Song F."/>
        </authorList>
    </citation>
    <scope>NUCLEOTIDE SEQUENCE</scope>
    <source>
        <strain evidence="21">Cailab_2023a</strain>
    </source>
</reference>
<dbReference type="GO" id="GO:0008380">
    <property type="term" value="P:RNA splicing"/>
    <property type="evidence" value="ECO:0007669"/>
    <property type="project" value="UniProtKB-KW"/>
</dbReference>
<dbReference type="PANTHER" id="PTHR22957">
    <property type="entry name" value="TBC1 DOMAIN FAMILY MEMBER GTPASE-ACTIVATING PROTEIN"/>
    <property type="match status" value="1"/>
</dbReference>
<dbReference type="PRINTS" id="PR00881">
    <property type="entry name" value="L7ARS6FAMILY"/>
</dbReference>
<dbReference type="EC" id="2.3.2.23" evidence="3"/>
<dbReference type="FunFam" id="1.10.472.80:FF:000001">
    <property type="entry name" value="TBC1 domain family member 22B"/>
    <property type="match status" value="1"/>
</dbReference>
<evidence type="ECO:0000256" key="7">
    <source>
        <dbReference type="ARBA" id="ARBA00022728"/>
    </source>
</evidence>
<name>A0AAW2HP53_9NEOP</name>
<dbReference type="InterPro" id="IPR016135">
    <property type="entry name" value="UBQ-conjugating_enzyme/RWD"/>
</dbReference>
<evidence type="ECO:0000313" key="21">
    <source>
        <dbReference type="EMBL" id="KAL0271241.1"/>
    </source>
</evidence>
<keyword evidence="13" id="KW-0539">Nucleus</keyword>
<dbReference type="GO" id="GO:0005681">
    <property type="term" value="C:spliceosomal complex"/>
    <property type="evidence" value="ECO:0007669"/>
    <property type="project" value="UniProtKB-KW"/>
</dbReference>
<dbReference type="InterPro" id="IPR001810">
    <property type="entry name" value="F-box_dom"/>
</dbReference>
<dbReference type="SMART" id="SM00256">
    <property type="entry name" value="FBOX"/>
    <property type="match status" value="1"/>
</dbReference>
<dbReference type="FunFam" id="3.30.1330.30:FF:000002">
    <property type="entry name" value="NHP2-like protein 1 homolog"/>
    <property type="match status" value="1"/>
</dbReference>
<evidence type="ECO:0000256" key="3">
    <source>
        <dbReference type="ARBA" id="ARBA00012486"/>
    </source>
</evidence>
<evidence type="ECO:0000259" key="18">
    <source>
        <dbReference type="PROSITE" id="PS50086"/>
    </source>
</evidence>
<keyword evidence="10" id="KW-0067">ATP-binding</keyword>
<dbReference type="PANTHER" id="PTHR22957:SF26">
    <property type="entry name" value="LD44506P"/>
    <property type="match status" value="1"/>
</dbReference>